<reference evidence="3" key="1">
    <citation type="journal article" date="2021" name="Mol. Plant Microbe Interact.">
        <title>Telomere to telomere genome assembly of Fusarium musae F31, causal agent of crown rot disease of banana.</title>
        <authorList>
            <person name="Degradi L."/>
            <person name="Tava V."/>
            <person name="Kunova A."/>
            <person name="Cortesi P."/>
            <person name="Saracchi M."/>
            <person name="Pasquali M."/>
        </authorList>
    </citation>
    <scope>NUCLEOTIDE SEQUENCE</scope>
    <source>
        <strain evidence="3">F31</strain>
    </source>
</reference>
<dbReference type="AlphaFoldDB" id="A0A9P8DUF6"/>
<dbReference type="Pfam" id="PF12770">
    <property type="entry name" value="CHAT"/>
    <property type="match status" value="1"/>
</dbReference>
<dbReference type="KEGG" id="fmu:J7337_001835"/>
<dbReference type="InterPro" id="IPR024983">
    <property type="entry name" value="CHAT_dom"/>
</dbReference>
<organism evidence="3 4">
    <name type="scientific">Fusarium musae</name>
    <dbReference type="NCBI Taxonomy" id="1042133"/>
    <lineage>
        <taxon>Eukaryota</taxon>
        <taxon>Fungi</taxon>
        <taxon>Dikarya</taxon>
        <taxon>Ascomycota</taxon>
        <taxon>Pezizomycotina</taxon>
        <taxon>Sordariomycetes</taxon>
        <taxon>Hypocreomycetidae</taxon>
        <taxon>Hypocreales</taxon>
        <taxon>Nectriaceae</taxon>
        <taxon>Fusarium</taxon>
    </lineage>
</organism>
<evidence type="ECO:0000313" key="4">
    <source>
        <dbReference type="Proteomes" id="UP000827133"/>
    </source>
</evidence>
<name>A0A9P8DUF6_9HYPO</name>
<comment type="caution">
    <text evidence="3">The sequence shown here is derived from an EMBL/GenBank/DDBJ whole genome shotgun (WGS) entry which is preliminary data.</text>
</comment>
<dbReference type="RefSeq" id="XP_044687270.1">
    <property type="nucleotide sequence ID" value="XM_044819568.1"/>
</dbReference>
<evidence type="ECO:0000313" key="3">
    <source>
        <dbReference type="EMBL" id="KAG9508271.1"/>
    </source>
</evidence>
<proteinExistence type="predicted"/>
<evidence type="ECO:0000259" key="2">
    <source>
        <dbReference type="Pfam" id="PF12770"/>
    </source>
</evidence>
<accession>A0A9P8DUF6</accession>
<protein>
    <recommendedName>
        <fullName evidence="2">CHAT domain-containing protein</fullName>
    </recommendedName>
</protein>
<keyword evidence="4" id="KW-1185">Reference proteome</keyword>
<gene>
    <name evidence="3" type="ORF">J7337_001835</name>
</gene>
<feature type="region of interest" description="Disordered" evidence="1">
    <location>
        <begin position="162"/>
        <end position="199"/>
    </location>
</feature>
<dbReference type="GeneID" id="68309692"/>
<evidence type="ECO:0000256" key="1">
    <source>
        <dbReference type="SAM" id="MobiDB-lite"/>
    </source>
</evidence>
<sequence length="209" mass="22895">MDLCTVKAKRQPQEVLKELKDCDIFHFAGHGETDETNPLESQLRLEDWTDTVLGSVRSVKSQAAGQSTIPGLCGTSQIKDKRLIDESLHLISACRLAGFRHVVAALREAGDEPCVNVAETVYQELKDSGMDNGSVCRGLHNAVRKLCNNWVTDARMWAVKKSAASVKDGESDSKDGLSGGRSARDIVPLDEEENERPAPRVVYVHHGSI</sequence>
<dbReference type="Proteomes" id="UP000827133">
    <property type="component" value="Unassembled WGS sequence"/>
</dbReference>
<feature type="domain" description="CHAT" evidence="2">
    <location>
        <begin position="10"/>
        <end position="157"/>
    </location>
</feature>
<dbReference type="EMBL" id="JAHBCI010000001">
    <property type="protein sequence ID" value="KAG9508271.1"/>
    <property type="molecule type" value="Genomic_DNA"/>
</dbReference>